<dbReference type="EMBL" id="NAJL01000102">
    <property type="protein sequence ID" value="TKA21757.1"/>
    <property type="molecule type" value="Genomic_DNA"/>
</dbReference>
<feature type="region of interest" description="Disordered" evidence="1">
    <location>
        <begin position="45"/>
        <end position="151"/>
    </location>
</feature>
<feature type="compositionally biased region" description="Basic residues" evidence="1">
    <location>
        <begin position="100"/>
        <end position="109"/>
    </location>
</feature>
<keyword evidence="3" id="KW-1185">Reference proteome</keyword>
<dbReference type="AlphaFoldDB" id="A0A4U0TJ45"/>
<gene>
    <name evidence="2" type="ORF">B0A50_08682</name>
</gene>
<dbReference type="Proteomes" id="UP000308549">
    <property type="component" value="Unassembled WGS sequence"/>
</dbReference>
<reference evidence="2 3" key="1">
    <citation type="submission" date="2017-03" db="EMBL/GenBank/DDBJ databases">
        <title>Genomes of endolithic fungi from Antarctica.</title>
        <authorList>
            <person name="Coleine C."/>
            <person name="Masonjones S."/>
            <person name="Stajich J.E."/>
        </authorList>
    </citation>
    <scope>NUCLEOTIDE SEQUENCE [LARGE SCALE GENOMIC DNA]</scope>
    <source>
        <strain evidence="2 3">CCFEE 6315</strain>
    </source>
</reference>
<feature type="compositionally biased region" description="Basic and acidic residues" evidence="1">
    <location>
        <begin position="63"/>
        <end position="72"/>
    </location>
</feature>
<feature type="compositionally biased region" description="Acidic residues" evidence="1">
    <location>
        <begin position="125"/>
        <end position="136"/>
    </location>
</feature>
<sequence length="151" mass="15614">MPNKDSTRSWPEIRPCASQVVIDRLAALAWASIAAGAMDGLIKKTKESESAAGKGSSAGNKESVGESHEGKEGGGVGAGKGRKRKAGCDGEEGGGGGGGKKGKKGKKGGRGGVVGEKNVDKREEIDEDEKEEEEEEGGNKMEAEAEEWELN</sequence>
<protein>
    <submittedName>
        <fullName evidence="2">Uncharacterized protein</fullName>
    </submittedName>
</protein>
<name>A0A4U0TJ45_9PEZI</name>
<proteinExistence type="predicted"/>
<feature type="compositionally biased region" description="Low complexity" evidence="1">
    <location>
        <begin position="50"/>
        <end position="62"/>
    </location>
</feature>
<comment type="caution">
    <text evidence="2">The sequence shown here is derived from an EMBL/GenBank/DDBJ whole genome shotgun (WGS) entry which is preliminary data.</text>
</comment>
<organism evidence="2 3">
    <name type="scientific">Salinomyces thailandicus</name>
    <dbReference type="NCBI Taxonomy" id="706561"/>
    <lineage>
        <taxon>Eukaryota</taxon>
        <taxon>Fungi</taxon>
        <taxon>Dikarya</taxon>
        <taxon>Ascomycota</taxon>
        <taxon>Pezizomycotina</taxon>
        <taxon>Dothideomycetes</taxon>
        <taxon>Dothideomycetidae</taxon>
        <taxon>Mycosphaerellales</taxon>
        <taxon>Teratosphaeriaceae</taxon>
        <taxon>Salinomyces</taxon>
    </lineage>
</organism>
<evidence type="ECO:0000313" key="2">
    <source>
        <dbReference type="EMBL" id="TKA21757.1"/>
    </source>
</evidence>
<accession>A0A4U0TJ45</accession>
<evidence type="ECO:0000256" key="1">
    <source>
        <dbReference type="SAM" id="MobiDB-lite"/>
    </source>
</evidence>
<evidence type="ECO:0000313" key="3">
    <source>
        <dbReference type="Proteomes" id="UP000308549"/>
    </source>
</evidence>